<dbReference type="OrthoDB" id="9802364at2"/>
<dbReference type="InterPro" id="IPR010982">
    <property type="entry name" value="Lambda_DNA-bd_dom_sf"/>
</dbReference>
<gene>
    <name evidence="2" type="ORF">B5F75_05000</name>
</gene>
<accession>A0A1Y4DBL8</accession>
<dbReference type="Gene3D" id="1.10.260.40">
    <property type="entry name" value="lambda repressor-like DNA-binding domains"/>
    <property type="match status" value="1"/>
</dbReference>
<name>A0A1Y4DBL8_9BACT</name>
<sequence length="230" mass="25832">MINKFEKQLEKWNGGVLRGAQAKLARYLHVSTATVALWATGKRRPSKGYAAQMAQLFGLDSYDVMRLFPATTTYPDLASERATQSLRDAQAPENTYSADNLHLKTPPAAARSNSVSLPVLMGVPENYPLYKEEDVAEWWTLPLRYAKGAKYLVQLGHEVPHHLYFIRPETNLIEGKWMLFKTPKGYTVKKGFQKEGSICLCSAERKEEETYSPGQITPLGCVVCKVTDTE</sequence>
<dbReference type="SUPFAM" id="SSF47413">
    <property type="entry name" value="lambda repressor-like DNA-binding domains"/>
    <property type="match status" value="1"/>
</dbReference>
<dbReference type="EMBL" id="NFJD01000003">
    <property type="protein sequence ID" value="OUO56554.1"/>
    <property type="molecule type" value="Genomic_DNA"/>
</dbReference>
<dbReference type="CDD" id="cd00093">
    <property type="entry name" value="HTH_XRE"/>
    <property type="match status" value="1"/>
</dbReference>
<keyword evidence="3" id="KW-1185">Reference proteome</keyword>
<dbReference type="Proteomes" id="UP000196368">
    <property type="component" value="Unassembled WGS sequence"/>
</dbReference>
<dbReference type="PROSITE" id="PS50943">
    <property type="entry name" value="HTH_CROC1"/>
    <property type="match status" value="1"/>
</dbReference>
<evidence type="ECO:0000313" key="2">
    <source>
        <dbReference type="EMBL" id="OUO56554.1"/>
    </source>
</evidence>
<evidence type="ECO:0000313" key="3">
    <source>
        <dbReference type="Proteomes" id="UP000196368"/>
    </source>
</evidence>
<comment type="caution">
    <text evidence="2">The sequence shown here is derived from an EMBL/GenBank/DDBJ whole genome shotgun (WGS) entry which is preliminary data.</text>
</comment>
<dbReference type="RefSeq" id="WP_087288592.1">
    <property type="nucleotide sequence ID" value="NZ_NFJD01000003.1"/>
</dbReference>
<feature type="domain" description="HTH cro/C1-type" evidence="1">
    <location>
        <begin position="21"/>
        <end position="64"/>
    </location>
</feature>
<dbReference type="InterPro" id="IPR001387">
    <property type="entry name" value="Cro/C1-type_HTH"/>
</dbReference>
<dbReference type="AlphaFoldDB" id="A0A1Y4DBL8"/>
<dbReference type="GO" id="GO:0003677">
    <property type="term" value="F:DNA binding"/>
    <property type="evidence" value="ECO:0007669"/>
    <property type="project" value="InterPro"/>
</dbReference>
<protein>
    <recommendedName>
        <fullName evidence="1">HTH cro/C1-type domain-containing protein</fullName>
    </recommendedName>
</protein>
<evidence type="ECO:0000259" key="1">
    <source>
        <dbReference type="PROSITE" id="PS50943"/>
    </source>
</evidence>
<reference evidence="3" key="1">
    <citation type="submission" date="2017-04" db="EMBL/GenBank/DDBJ databases">
        <title>Function of individual gut microbiota members based on whole genome sequencing of pure cultures obtained from chicken caecum.</title>
        <authorList>
            <person name="Medvecky M."/>
            <person name="Cejkova D."/>
            <person name="Polansky O."/>
            <person name="Karasova D."/>
            <person name="Kubasova T."/>
            <person name="Cizek A."/>
            <person name="Rychlik I."/>
        </authorList>
    </citation>
    <scope>NUCLEOTIDE SEQUENCE [LARGE SCALE GENOMIC DNA]</scope>
    <source>
        <strain evidence="3">An273</strain>
    </source>
</reference>
<organism evidence="2 3">
    <name type="scientific">Candidatus Avelusimicrobium gallicola</name>
    <dbReference type="NCBI Taxonomy" id="2562704"/>
    <lineage>
        <taxon>Bacteria</taxon>
        <taxon>Pseudomonadati</taxon>
        <taxon>Elusimicrobiota</taxon>
        <taxon>Elusimicrobia</taxon>
        <taxon>Elusimicrobiales</taxon>
        <taxon>Elusimicrobiaceae</taxon>
        <taxon>Candidatus Avelusimicrobium</taxon>
    </lineage>
</organism>
<proteinExistence type="predicted"/>